<dbReference type="EMBL" id="BMAU01021103">
    <property type="protein sequence ID" value="GFX90712.1"/>
    <property type="molecule type" value="Genomic_DNA"/>
</dbReference>
<dbReference type="AlphaFoldDB" id="A0A8X6RDS5"/>
<keyword evidence="2" id="KW-1185">Reference proteome</keyword>
<sequence>MQGRKCPNNGYGTKKLRKRAEIVTYFWRRKHFVAKLYYDGGIRNYDQKPFVRRDSGTEWTFLCTGRSRILPTDTDIGTMRSSTEETGVSHT</sequence>
<evidence type="ECO:0000313" key="2">
    <source>
        <dbReference type="Proteomes" id="UP000887159"/>
    </source>
</evidence>
<protein>
    <submittedName>
        <fullName evidence="1">Uncharacterized protein</fullName>
    </submittedName>
</protein>
<accession>A0A8X6RDS5</accession>
<name>A0A8X6RDS5_TRICX</name>
<comment type="caution">
    <text evidence="1">The sequence shown here is derived from an EMBL/GenBank/DDBJ whole genome shotgun (WGS) entry which is preliminary data.</text>
</comment>
<evidence type="ECO:0000313" key="1">
    <source>
        <dbReference type="EMBL" id="GFX90712.1"/>
    </source>
</evidence>
<dbReference type="Proteomes" id="UP000887159">
    <property type="component" value="Unassembled WGS sequence"/>
</dbReference>
<organism evidence="1 2">
    <name type="scientific">Trichonephila clavipes</name>
    <name type="common">Golden silk orbweaver</name>
    <name type="synonym">Nephila clavipes</name>
    <dbReference type="NCBI Taxonomy" id="2585209"/>
    <lineage>
        <taxon>Eukaryota</taxon>
        <taxon>Metazoa</taxon>
        <taxon>Ecdysozoa</taxon>
        <taxon>Arthropoda</taxon>
        <taxon>Chelicerata</taxon>
        <taxon>Arachnida</taxon>
        <taxon>Araneae</taxon>
        <taxon>Araneomorphae</taxon>
        <taxon>Entelegynae</taxon>
        <taxon>Araneoidea</taxon>
        <taxon>Nephilidae</taxon>
        <taxon>Trichonephila</taxon>
    </lineage>
</organism>
<reference evidence="1" key="1">
    <citation type="submission" date="2020-08" db="EMBL/GenBank/DDBJ databases">
        <title>Multicomponent nature underlies the extraordinary mechanical properties of spider dragline silk.</title>
        <authorList>
            <person name="Kono N."/>
            <person name="Nakamura H."/>
            <person name="Mori M."/>
            <person name="Yoshida Y."/>
            <person name="Ohtoshi R."/>
            <person name="Malay A.D."/>
            <person name="Moran D.A.P."/>
            <person name="Tomita M."/>
            <person name="Numata K."/>
            <person name="Arakawa K."/>
        </authorList>
    </citation>
    <scope>NUCLEOTIDE SEQUENCE</scope>
</reference>
<proteinExistence type="predicted"/>
<gene>
    <name evidence="1" type="ORF">TNCV_3195301</name>
</gene>